<dbReference type="InterPro" id="IPR001304">
    <property type="entry name" value="C-type_lectin-like"/>
</dbReference>
<dbReference type="CDD" id="cd00037">
    <property type="entry name" value="CLECT"/>
    <property type="match status" value="1"/>
</dbReference>
<gene>
    <name evidence="2" type="ORF">g.47103</name>
</gene>
<accession>A0A1B6FRS1</accession>
<dbReference type="InterPro" id="IPR016187">
    <property type="entry name" value="CTDL_fold"/>
</dbReference>
<dbReference type="SUPFAM" id="SSF56436">
    <property type="entry name" value="C-type lectin-like"/>
    <property type="match status" value="1"/>
</dbReference>
<dbReference type="PROSITE" id="PS50041">
    <property type="entry name" value="C_TYPE_LECTIN_2"/>
    <property type="match status" value="1"/>
</dbReference>
<organism evidence="2">
    <name type="scientific">Cuerna arida</name>
    <dbReference type="NCBI Taxonomy" id="1464854"/>
    <lineage>
        <taxon>Eukaryota</taxon>
        <taxon>Metazoa</taxon>
        <taxon>Ecdysozoa</taxon>
        <taxon>Arthropoda</taxon>
        <taxon>Hexapoda</taxon>
        <taxon>Insecta</taxon>
        <taxon>Pterygota</taxon>
        <taxon>Neoptera</taxon>
        <taxon>Paraneoptera</taxon>
        <taxon>Hemiptera</taxon>
        <taxon>Auchenorrhyncha</taxon>
        <taxon>Membracoidea</taxon>
        <taxon>Cicadellidae</taxon>
        <taxon>Cicadellinae</taxon>
        <taxon>Proconiini</taxon>
        <taxon>Cuerna</taxon>
    </lineage>
</organism>
<dbReference type="InterPro" id="IPR016186">
    <property type="entry name" value="C-type_lectin-like/link_sf"/>
</dbReference>
<name>A0A1B6FRS1_9HEMI</name>
<sequence length="119" mass="13169">EAAVPLQSGPCEPCPAQASTDGCKKEYLVVNRPGTWYDANAECKRLGQRLVTINNSEEWDQVQRALIHPDPESNGFWTAGICINSGSFVWASTWEPFNFTSWRDGESGYRGKIQCVAIG</sequence>
<dbReference type="AlphaFoldDB" id="A0A1B6FRS1"/>
<protein>
    <recommendedName>
        <fullName evidence="1">C-type lectin domain-containing protein</fullName>
    </recommendedName>
</protein>
<dbReference type="Gene3D" id="3.10.100.10">
    <property type="entry name" value="Mannose-Binding Protein A, subunit A"/>
    <property type="match status" value="1"/>
</dbReference>
<feature type="non-terminal residue" evidence="2">
    <location>
        <position position="119"/>
    </location>
</feature>
<evidence type="ECO:0000259" key="1">
    <source>
        <dbReference type="PROSITE" id="PS50041"/>
    </source>
</evidence>
<feature type="domain" description="C-type lectin" evidence="1">
    <location>
        <begin position="27"/>
        <end position="119"/>
    </location>
</feature>
<reference evidence="2" key="1">
    <citation type="submission" date="2015-11" db="EMBL/GenBank/DDBJ databases">
        <title>De novo transcriptome assembly of four potential Pierce s Disease insect vectors from Arizona vineyards.</title>
        <authorList>
            <person name="Tassone E.E."/>
        </authorList>
    </citation>
    <scope>NUCLEOTIDE SEQUENCE</scope>
</reference>
<proteinExistence type="predicted"/>
<evidence type="ECO:0000313" key="2">
    <source>
        <dbReference type="EMBL" id="JAS52811.1"/>
    </source>
</evidence>
<dbReference type="EMBL" id="GECZ01016958">
    <property type="protein sequence ID" value="JAS52811.1"/>
    <property type="molecule type" value="Transcribed_RNA"/>
</dbReference>
<feature type="non-terminal residue" evidence="2">
    <location>
        <position position="1"/>
    </location>
</feature>
<dbReference type="Pfam" id="PF00059">
    <property type="entry name" value="Lectin_C"/>
    <property type="match status" value="1"/>
</dbReference>